<dbReference type="Pfam" id="PF13710">
    <property type="entry name" value="ACT_5"/>
    <property type="match status" value="1"/>
</dbReference>
<dbReference type="PROSITE" id="PS51671">
    <property type="entry name" value="ACT"/>
    <property type="match status" value="1"/>
</dbReference>
<dbReference type="RefSeq" id="WP_146786757.1">
    <property type="nucleotide sequence ID" value="NZ_BAABIO010000001.1"/>
</dbReference>
<dbReference type="AlphaFoldDB" id="A0A5B8UI18"/>
<keyword evidence="3" id="KW-1185">Reference proteome</keyword>
<dbReference type="InterPro" id="IPR002912">
    <property type="entry name" value="ACT_dom"/>
</dbReference>
<protein>
    <recommendedName>
        <fullName evidence="1">ACT domain-containing protein</fullName>
    </recommendedName>
</protein>
<sequence>MHRVNFMYIVEAEKNDALLIRILSAITRRRMQLISFHSNVKSGDELLHVTFTVEEGNESVLKLLKQLEKQIDITSVKFFEQQNEPVCKTEHPESFSTL</sequence>
<accession>A0A5B8UI18</accession>
<dbReference type="EMBL" id="CP042433">
    <property type="protein sequence ID" value="QEC56307.1"/>
    <property type="molecule type" value="Genomic_DNA"/>
</dbReference>
<proteinExistence type="predicted"/>
<evidence type="ECO:0000313" key="2">
    <source>
        <dbReference type="EMBL" id="QEC56307.1"/>
    </source>
</evidence>
<dbReference type="KEGG" id="fgg:FSB75_10515"/>
<evidence type="ECO:0000259" key="1">
    <source>
        <dbReference type="PROSITE" id="PS51671"/>
    </source>
</evidence>
<organism evidence="2 3">
    <name type="scientific">Flavisolibacter ginsenosidimutans</name>
    <dbReference type="NCBI Taxonomy" id="661481"/>
    <lineage>
        <taxon>Bacteria</taxon>
        <taxon>Pseudomonadati</taxon>
        <taxon>Bacteroidota</taxon>
        <taxon>Chitinophagia</taxon>
        <taxon>Chitinophagales</taxon>
        <taxon>Chitinophagaceae</taxon>
        <taxon>Flavisolibacter</taxon>
    </lineage>
</organism>
<name>A0A5B8UI18_9BACT</name>
<dbReference type="SUPFAM" id="SSF55021">
    <property type="entry name" value="ACT-like"/>
    <property type="match status" value="1"/>
</dbReference>
<dbReference type="Gene3D" id="3.30.70.260">
    <property type="match status" value="1"/>
</dbReference>
<reference evidence="2 3" key="1">
    <citation type="journal article" date="2015" name="Int. J. Syst. Evol. Microbiol.">
        <title>Flavisolibacter ginsenosidimutans sp. nov., with ginsenoside-converting activity isolated from soil used for cultivating ginseng.</title>
        <authorList>
            <person name="Zhao Y."/>
            <person name="Liu Q."/>
            <person name="Kang M.S."/>
            <person name="Jin F."/>
            <person name="Yu H."/>
            <person name="Im W.T."/>
        </authorList>
    </citation>
    <scope>NUCLEOTIDE SEQUENCE [LARGE SCALE GENOMIC DNA]</scope>
    <source>
        <strain evidence="2 3">Gsoil 636</strain>
    </source>
</reference>
<feature type="domain" description="ACT" evidence="1">
    <location>
        <begin position="7"/>
        <end position="81"/>
    </location>
</feature>
<dbReference type="InterPro" id="IPR045865">
    <property type="entry name" value="ACT-like_dom_sf"/>
</dbReference>
<gene>
    <name evidence="2" type="ORF">FSB75_10515</name>
</gene>
<dbReference type="Proteomes" id="UP000321204">
    <property type="component" value="Chromosome"/>
</dbReference>
<evidence type="ECO:0000313" key="3">
    <source>
        <dbReference type="Proteomes" id="UP000321204"/>
    </source>
</evidence>